<dbReference type="EMBL" id="NTRR01000004">
    <property type="protein sequence ID" value="PFE18891.1"/>
    <property type="molecule type" value="Genomic_DNA"/>
</dbReference>
<comment type="caution">
    <text evidence="2">The sequence shown here is derived from an EMBL/GenBank/DDBJ whole genome shotgun (WGS) entry which is preliminary data.</text>
</comment>
<dbReference type="Proteomes" id="UP000220032">
    <property type="component" value="Unassembled WGS sequence"/>
</dbReference>
<dbReference type="RefSeq" id="WP_088094962.1">
    <property type="nucleotide sequence ID" value="NZ_FMJG01000008.1"/>
</dbReference>
<dbReference type="AlphaFoldDB" id="A0A2A9A4Y2"/>
<name>A0A2A9A4Y2_BACCE</name>
<dbReference type="InterPro" id="IPR041657">
    <property type="entry name" value="HTH_17"/>
</dbReference>
<accession>A0A2A9A4Y2</accession>
<sequence>MNALYITVEEAAEYLNLPKSYIEELIQKKKIRALFDGEQYLLNKEQFNTHLEQMEKYKQLVEEILNEPIPEDMDVKDED</sequence>
<evidence type="ECO:0000259" key="1">
    <source>
        <dbReference type="Pfam" id="PF12728"/>
    </source>
</evidence>
<feature type="domain" description="Helix-turn-helix" evidence="1">
    <location>
        <begin position="5"/>
        <end position="53"/>
    </location>
</feature>
<dbReference type="NCBIfam" id="TIGR01764">
    <property type="entry name" value="excise"/>
    <property type="match status" value="1"/>
</dbReference>
<reference evidence="2 3" key="1">
    <citation type="submission" date="2017-09" db="EMBL/GenBank/DDBJ databases">
        <title>Large-scale bioinformatics analysis of Bacillus genomes uncovers conserved roles of natural products in bacterial physiology.</title>
        <authorList>
            <consortium name="Agbiome Team Llc"/>
            <person name="Bleich R.M."/>
            <person name="Grubbs K.J."/>
            <person name="Santa Maria K.C."/>
            <person name="Allen S.E."/>
            <person name="Farag S."/>
            <person name="Shank E.A."/>
            <person name="Bowers A."/>
        </authorList>
    </citation>
    <scope>NUCLEOTIDE SEQUENCE [LARGE SCALE GENOMIC DNA]</scope>
    <source>
        <strain evidence="2 3">AFS022681</strain>
    </source>
</reference>
<evidence type="ECO:0000313" key="2">
    <source>
        <dbReference type="EMBL" id="PFE18891.1"/>
    </source>
</evidence>
<dbReference type="Pfam" id="PF12728">
    <property type="entry name" value="HTH_17"/>
    <property type="match status" value="1"/>
</dbReference>
<dbReference type="InterPro" id="IPR010093">
    <property type="entry name" value="SinI_DNA-bd"/>
</dbReference>
<protein>
    <recommendedName>
        <fullName evidence="1">Helix-turn-helix domain-containing protein</fullName>
    </recommendedName>
</protein>
<proteinExistence type="predicted"/>
<evidence type="ECO:0000313" key="3">
    <source>
        <dbReference type="Proteomes" id="UP000220032"/>
    </source>
</evidence>
<organism evidence="2 3">
    <name type="scientific">Bacillus cereus</name>
    <dbReference type="NCBI Taxonomy" id="1396"/>
    <lineage>
        <taxon>Bacteria</taxon>
        <taxon>Bacillati</taxon>
        <taxon>Bacillota</taxon>
        <taxon>Bacilli</taxon>
        <taxon>Bacillales</taxon>
        <taxon>Bacillaceae</taxon>
        <taxon>Bacillus</taxon>
        <taxon>Bacillus cereus group</taxon>
    </lineage>
</organism>
<gene>
    <name evidence="2" type="ORF">CN307_04960</name>
</gene>
<dbReference type="GO" id="GO:0003677">
    <property type="term" value="F:DNA binding"/>
    <property type="evidence" value="ECO:0007669"/>
    <property type="project" value="InterPro"/>
</dbReference>